<gene>
    <name evidence="2" type="ORF">C450_18814</name>
</gene>
<evidence type="ECO:0000313" key="3">
    <source>
        <dbReference type="Proteomes" id="UP000011625"/>
    </source>
</evidence>
<proteinExistence type="predicted"/>
<keyword evidence="3" id="KW-1185">Reference proteome</keyword>
<dbReference type="InterPro" id="IPR009200">
    <property type="entry name" value="DUF1269_membrane"/>
</dbReference>
<organism evidence="2 3">
    <name type="scientific">Halococcus salifodinae DSM 8989</name>
    <dbReference type="NCBI Taxonomy" id="1227456"/>
    <lineage>
        <taxon>Archaea</taxon>
        <taxon>Methanobacteriati</taxon>
        <taxon>Methanobacteriota</taxon>
        <taxon>Stenosarchaea group</taxon>
        <taxon>Halobacteria</taxon>
        <taxon>Halobacteriales</taxon>
        <taxon>Halococcaceae</taxon>
        <taxon>Halococcus</taxon>
    </lineage>
</organism>
<sequence length="165" mass="17584">MNELIVLAFDNEDGALNVRDKLNELQKQELITLGDAAVVVREGDGKPKVKQAQSLVGAGALGGSFWGLLIGLIFFAPILGMAVGAVTGALSGRFADIGVDDEFIKEVGETIEPGHSALFLLVVDAQTDRIIEEIDSYNPTVLRTNLSAEDEENLREAFAADDIVA</sequence>
<dbReference type="RefSeq" id="WP_005046078.1">
    <property type="nucleotide sequence ID" value="NZ_AOME01000082.1"/>
</dbReference>
<keyword evidence="1" id="KW-1133">Transmembrane helix</keyword>
<feature type="transmembrane region" description="Helical" evidence="1">
    <location>
        <begin position="65"/>
        <end position="86"/>
    </location>
</feature>
<reference evidence="2 3" key="1">
    <citation type="journal article" date="2014" name="PLoS Genet.">
        <title>Phylogenetically driven sequencing of extremely halophilic archaea reveals strategies for static and dynamic osmo-response.</title>
        <authorList>
            <person name="Becker E.A."/>
            <person name="Seitzer P.M."/>
            <person name="Tritt A."/>
            <person name="Larsen D."/>
            <person name="Krusor M."/>
            <person name="Yao A.I."/>
            <person name="Wu D."/>
            <person name="Madern D."/>
            <person name="Eisen J.A."/>
            <person name="Darling A.E."/>
            <person name="Facciotti M.T."/>
        </authorList>
    </citation>
    <scope>NUCLEOTIDE SEQUENCE [LARGE SCALE GENOMIC DNA]</scope>
    <source>
        <strain evidence="2 3">DSM 8989</strain>
    </source>
</reference>
<dbReference type="STRING" id="1227456.C450_18814"/>
<comment type="caution">
    <text evidence="2">The sequence shown here is derived from an EMBL/GenBank/DDBJ whole genome shotgun (WGS) entry which is preliminary data.</text>
</comment>
<keyword evidence="1" id="KW-0472">Membrane</keyword>
<name>M0MTB4_9EURY</name>
<protein>
    <recommendedName>
        <fullName evidence="4">DUF1269 domain-containing protein</fullName>
    </recommendedName>
</protein>
<accession>M0MTB4</accession>
<dbReference type="Pfam" id="PF06897">
    <property type="entry name" value="DUF1269"/>
    <property type="match status" value="1"/>
</dbReference>
<dbReference type="Proteomes" id="UP000011625">
    <property type="component" value="Unassembled WGS sequence"/>
</dbReference>
<dbReference type="OrthoDB" id="201668at2157"/>
<evidence type="ECO:0000313" key="2">
    <source>
        <dbReference type="EMBL" id="EMA48871.1"/>
    </source>
</evidence>
<dbReference type="PATRIC" id="fig|1227456.3.peg.3828"/>
<dbReference type="AlphaFoldDB" id="M0MTB4"/>
<keyword evidence="1" id="KW-0812">Transmembrane</keyword>
<evidence type="ECO:0008006" key="4">
    <source>
        <dbReference type="Google" id="ProtNLM"/>
    </source>
</evidence>
<dbReference type="EMBL" id="AOME01000082">
    <property type="protein sequence ID" value="EMA48871.1"/>
    <property type="molecule type" value="Genomic_DNA"/>
</dbReference>
<evidence type="ECO:0000256" key="1">
    <source>
        <dbReference type="SAM" id="Phobius"/>
    </source>
</evidence>